<dbReference type="AlphaFoldDB" id="Q2LQ71"/>
<evidence type="ECO:0000313" key="2">
    <source>
        <dbReference type="Proteomes" id="UP000001933"/>
    </source>
</evidence>
<dbReference type="STRING" id="56780.SYN_03253"/>
<dbReference type="Proteomes" id="UP000001933">
    <property type="component" value="Chromosome"/>
</dbReference>
<protein>
    <submittedName>
        <fullName evidence="1">Hypothetical cytosolic protein</fullName>
    </submittedName>
</protein>
<name>Q2LQ71_SYNAS</name>
<organism evidence="1 2">
    <name type="scientific">Syntrophus aciditrophicus (strain SB)</name>
    <dbReference type="NCBI Taxonomy" id="56780"/>
    <lineage>
        <taxon>Bacteria</taxon>
        <taxon>Pseudomonadati</taxon>
        <taxon>Thermodesulfobacteriota</taxon>
        <taxon>Syntrophia</taxon>
        <taxon>Syntrophales</taxon>
        <taxon>Syntrophaceae</taxon>
        <taxon>Syntrophus</taxon>
    </lineage>
</organism>
<dbReference type="EMBL" id="CP000252">
    <property type="protein sequence ID" value="ABC76146.1"/>
    <property type="molecule type" value="Genomic_DNA"/>
</dbReference>
<dbReference type="KEGG" id="sat:SYN_03253"/>
<keyword evidence="2" id="KW-1185">Reference proteome</keyword>
<dbReference type="HOGENOM" id="CLU_2511480_0_0_7"/>
<dbReference type="InParanoid" id="Q2LQ71"/>
<sequence>MHSYFSSSSACIYGFDPEIVSACRSGSREFRLEMSYAMYETSKIKNLLIELLRNSPAIIHAAGATQLDYSNSFNDLQLFQRNHQF</sequence>
<proteinExistence type="predicted"/>
<accession>Q2LQ71</accession>
<evidence type="ECO:0000313" key="1">
    <source>
        <dbReference type="EMBL" id="ABC76146.1"/>
    </source>
</evidence>
<gene>
    <name evidence="1" type="ORF">SYN_03253</name>
</gene>
<reference evidence="1 2" key="1">
    <citation type="journal article" date="2007" name="Proc. Natl. Acad. Sci. U.S.A.">
        <title>The genome of Syntrophus aciditrophicus: life at the thermodynamic limit of microbial growth.</title>
        <authorList>
            <person name="McInerney M.J."/>
            <person name="Rohlin L."/>
            <person name="Mouttaki H."/>
            <person name="Kim U."/>
            <person name="Krupp R.S."/>
            <person name="Rios-Hernandez L."/>
            <person name="Sieber J."/>
            <person name="Struchtemeyer C.G."/>
            <person name="Bhattacharyya A."/>
            <person name="Campbell J.W."/>
            <person name="Gunsalus R.P."/>
        </authorList>
    </citation>
    <scope>NUCLEOTIDE SEQUENCE [LARGE SCALE GENOMIC DNA]</scope>
    <source>
        <strain evidence="1 2">SB</strain>
    </source>
</reference>